<dbReference type="InterPro" id="IPR000223">
    <property type="entry name" value="Pept_S26A_signal_pept_1"/>
</dbReference>
<dbReference type="PANTHER" id="PTHR43390:SF1">
    <property type="entry name" value="CHLOROPLAST PROCESSING PEPTIDASE"/>
    <property type="match status" value="1"/>
</dbReference>
<keyword evidence="12" id="KW-1185">Reference proteome</keyword>
<evidence type="ECO:0000256" key="7">
    <source>
        <dbReference type="PIRSR" id="PIRSR600223-1"/>
    </source>
</evidence>
<keyword evidence="5 8" id="KW-0645">Protease</keyword>
<feature type="domain" description="Peptidase S26" evidence="10">
    <location>
        <begin position="48"/>
        <end position="263"/>
    </location>
</feature>
<dbReference type="PROSITE" id="PS00761">
    <property type="entry name" value="SPASE_I_3"/>
    <property type="match status" value="1"/>
</dbReference>
<dbReference type="EC" id="3.4.21.89" evidence="3 8"/>
<dbReference type="Gene3D" id="2.10.109.10">
    <property type="entry name" value="Umud Fragment, subunit A"/>
    <property type="match status" value="1"/>
</dbReference>
<evidence type="ECO:0000256" key="3">
    <source>
        <dbReference type="ARBA" id="ARBA00013208"/>
    </source>
</evidence>
<dbReference type="EMBL" id="AKGD01000001">
    <property type="protein sequence ID" value="EIT70424.1"/>
    <property type="molecule type" value="Genomic_DNA"/>
</dbReference>
<dbReference type="InterPro" id="IPR036286">
    <property type="entry name" value="LexA/Signal_pep-like_sf"/>
</dbReference>
<dbReference type="Proteomes" id="UP000003704">
    <property type="component" value="Unassembled WGS sequence"/>
</dbReference>
<reference evidence="11 12" key="1">
    <citation type="journal article" date="2012" name="J. Bacteriol.">
        <title>Genome Sequence of n-Alkane-Degrading Hydrocarboniphaga effusa Strain AP103T (ATCC BAA-332T).</title>
        <authorList>
            <person name="Chang H.K."/>
            <person name="Zylstra G.J."/>
            <person name="Chae J.C."/>
        </authorList>
    </citation>
    <scope>NUCLEOTIDE SEQUENCE [LARGE SCALE GENOMIC DNA]</scope>
    <source>
        <strain evidence="11 12">AP103</strain>
    </source>
</reference>
<comment type="similarity">
    <text evidence="2 9">Belongs to the peptidase S26 family.</text>
</comment>
<organism evidence="11 12">
    <name type="scientific">Hydrocarboniphaga effusa AP103</name>
    <dbReference type="NCBI Taxonomy" id="1172194"/>
    <lineage>
        <taxon>Bacteria</taxon>
        <taxon>Pseudomonadati</taxon>
        <taxon>Pseudomonadota</taxon>
        <taxon>Gammaproteobacteria</taxon>
        <taxon>Nevskiales</taxon>
        <taxon>Nevskiaceae</taxon>
        <taxon>Hydrocarboniphaga</taxon>
    </lineage>
</organism>
<evidence type="ECO:0000256" key="8">
    <source>
        <dbReference type="RuleBase" id="RU003993"/>
    </source>
</evidence>
<evidence type="ECO:0000256" key="1">
    <source>
        <dbReference type="ARBA" id="ARBA00000677"/>
    </source>
</evidence>
<sequence>MSDVHFDFAVLLTILTVVTGIGWLIDTLWLARRRRGIIGGEDKPGWLIDFCRSFFPVIFVVLILRSFIAEPFRIPSESMLPTLIKGDFILVNKFTYGLRDPVFHHRFFGSNEPARGDVVVFRWPGDPSQDYIKRIVGVPGDKLAYRDKTLYVNGEVAKLEADGVYASGGDASGTAVRYRMVEHLGDVSHHILVDPNRVSDGLCGPTIVGGPNVNLRLCSGDEIVLPPGEYFGMGDNRDGSSDSRFWGTIPEKNLVGRAFFIWMSWDAQSKRPLFSRIFSSIN</sequence>
<dbReference type="InterPro" id="IPR019533">
    <property type="entry name" value="Peptidase_S26"/>
</dbReference>
<keyword evidence="8" id="KW-0812">Transmembrane</keyword>
<dbReference type="GO" id="GO:0016020">
    <property type="term" value="C:membrane"/>
    <property type="evidence" value="ECO:0007669"/>
    <property type="project" value="UniProtKB-SubCell"/>
</dbReference>
<dbReference type="PROSITE" id="PS00760">
    <property type="entry name" value="SPASE_I_2"/>
    <property type="match status" value="1"/>
</dbReference>
<dbReference type="CDD" id="cd06530">
    <property type="entry name" value="S26_SPase_I"/>
    <property type="match status" value="1"/>
</dbReference>
<feature type="transmembrane region" description="Helical" evidence="8">
    <location>
        <begin position="46"/>
        <end position="68"/>
    </location>
</feature>
<dbReference type="Pfam" id="PF10502">
    <property type="entry name" value="Peptidase_S26"/>
    <property type="match status" value="1"/>
</dbReference>
<dbReference type="GO" id="GO:0004252">
    <property type="term" value="F:serine-type endopeptidase activity"/>
    <property type="evidence" value="ECO:0007669"/>
    <property type="project" value="InterPro"/>
</dbReference>
<evidence type="ECO:0000256" key="6">
    <source>
        <dbReference type="ARBA" id="ARBA00022801"/>
    </source>
</evidence>
<protein>
    <recommendedName>
        <fullName evidence="4 8">Signal peptidase I</fullName>
        <ecNumber evidence="3 8">3.4.21.89</ecNumber>
    </recommendedName>
</protein>
<comment type="catalytic activity">
    <reaction evidence="1 8">
        <text>Cleavage of hydrophobic, N-terminal signal or leader sequences from secreted and periplasmic proteins.</text>
        <dbReference type="EC" id="3.4.21.89"/>
    </reaction>
</comment>
<dbReference type="InterPro" id="IPR019757">
    <property type="entry name" value="Pept_S26A_signal_pept_1_Lys-AS"/>
</dbReference>
<evidence type="ECO:0000259" key="10">
    <source>
        <dbReference type="Pfam" id="PF10502"/>
    </source>
</evidence>
<evidence type="ECO:0000313" key="12">
    <source>
        <dbReference type="Proteomes" id="UP000003704"/>
    </source>
</evidence>
<dbReference type="MEROPS" id="S26.001"/>
<dbReference type="GO" id="GO:0009003">
    <property type="term" value="F:signal peptidase activity"/>
    <property type="evidence" value="ECO:0007669"/>
    <property type="project" value="UniProtKB-EC"/>
</dbReference>
<feature type="active site" evidence="7">
    <location>
        <position position="78"/>
    </location>
</feature>
<name>I7ZEU6_9GAMM</name>
<keyword evidence="8" id="KW-0472">Membrane</keyword>
<evidence type="ECO:0000313" key="11">
    <source>
        <dbReference type="EMBL" id="EIT70424.1"/>
    </source>
</evidence>
<dbReference type="PANTHER" id="PTHR43390">
    <property type="entry name" value="SIGNAL PEPTIDASE I"/>
    <property type="match status" value="1"/>
</dbReference>
<dbReference type="InterPro" id="IPR019758">
    <property type="entry name" value="Pept_S26A_signal_pept_1_CS"/>
</dbReference>
<dbReference type="OrthoDB" id="9815782at2"/>
<dbReference type="NCBIfam" id="TIGR02227">
    <property type="entry name" value="sigpep_I_bact"/>
    <property type="match status" value="1"/>
</dbReference>
<comment type="subcellular location">
    <subcellularLocation>
        <location evidence="9">Membrane</location>
        <topology evidence="9">Multi-pass membrane protein</topology>
    </subcellularLocation>
</comment>
<feature type="transmembrane region" description="Helical" evidence="8">
    <location>
        <begin position="6"/>
        <end position="25"/>
    </location>
</feature>
<dbReference type="PROSITE" id="PS00501">
    <property type="entry name" value="SPASE_I_1"/>
    <property type="match status" value="1"/>
</dbReference>
<dbReference type="PATRIC" id="fig|1172194.4.peg.536"/>
<dbReference type="PRINTS" id="PR00727">
    <property type="entry name" value="LEADERPTASE"/>
</dbReference>
<keyword evidence="6 8" id="KW-0378">Hydrolase</keyword>
<evidence type="ECO:0000256" key="9">
    <source>
        <dbReference type="RuleBase" id="RU362042"/>
    </source>
</evidence>
<dbReference type="STRING" id="1172194.WQQ_05610"/>
<evidence type="ECO:0000256" key="4">
    <source>
        <dbReference type="ARBA" id="ARBA00019232"/>
    </source>
</evidence>
<dbReference type="RefSeq" id="WP_007183517.1">
    <property type="nucleotide sequence ID" value="NZ_AKGD01000001.1"/>
</dbReference>
<dbReference type="InterPro" id="IPR019756">
    <property type="entry name" value="Pept_S26A_signal_pept_1_Ser-AS"/>
</dbReference>
<dbReference type="GO" id="GO:0006465">
    <property type="term" value="P:signal peptide processing"/>
    <property type="evidence" value="ECO:0007669"/>
    <property type="project" value="InterPro"/>
</dbReference>
<evidence type="ECO:0000256" key="5">
    <source>
        <dbReference type="ARBA" id="ARBA00022670"/>
    </source>
</evidence>
<dbReference type="AlphaFoldDB" id="I7ZEU6"/>
<gene>
    <name evidence="11" type="ORF">WQQ_05610</name>
</gene>
<dbReference type="SUPFAM" id="SSF51306">
    <property type="entry name" value="LexA/Signal peptidase"/>
    <property type="match status" value="1"/>
</dbReference>
<comment type="caution">
    <text evidence="11">The sequence shown here is derived from an EMBL/GenBank/DDBJ whole genome shotgun (WGS) entry which is preliminary data.</text>
</comment>
<evidence type="ECO:0000256" key="2">
    <source>
        <dbReference type="ARBA" id="ARBA00009370"/>
    </source>
</evidence>
<accession>I7ZEU6</accession>
<feature type="active site" evidence="7">
    <location>
        <position position="133"/>
    </location>
</feature>
<keyword evidence="8" id="KW-1133">Transmembrane helix</keyword>
<proteinExistence type="inferred from homology"/>